<dbReference type="EMBL" id="CABFOC020000035">
    <property type="protein sequence ID" value="CAH0049777.1"/>
    <property type="molecule type" value="Genomic_DNA"/>
</dbReference>
<organism evidence="6 7">
    <name type="scientific">Clonostachys solani</name>
    <dbReference type="NCBI Taxonomy" id="160281"/>
    <lineage>
        <taxon>Eukaryota</taxon>
        <taxon>Fungi</taxon>
        <taxon>Dikarya</taxon>
        <taxon>Ascomycota</taxon>
        <taxon>Pezizomycotina</taxon>
        <taxon>Sordariomycetes</taxon>
        <taxon>Hypocreomycetidae</taxon>
        <taxon>Hypocreales</taxon>
        <taxon>Bionectriaceae</taxon>
        <taxon>Clonostachys</taxon>
    </lineage>
</organism>
<proteinExistence type="predicted"/>
<keyword evidence="1" id="KW-0378">Hydrolase</keyword>
<keyword evidence="7" id="KW-1185">Reference proteome</keyword>
<evidence type="ECO:0000256" key="4">
    <source>
        <dbReference type="SAM" id="MobiDB-lite"/>
    </source>
</evidence>
<dbReference type="GO" id="GO:0016042">
    <property type="term" value="P:lipid catabolic process"/>
    <property type="evidence" value="ECO:0007669"/>
    <property type="project" value="UniProtKB-KW"/>
</dbReference>
<evidence type="ECO:0000256" key="1">
    <source>
        <dbReference type="ARBA" id="ARBA00022801"/>
    </source>
</evidence>
<dbReference type="Proteomes" id="UP000775872">
    <property type="component" value="Unassembled WGS sequence"/>
</dbReference>
<dbReference type="PANTHER" id="PTHR24185:SF1">
    <property type="entry name" value="CALCIUM-INDEPENDENT PHOSPHOLIPASE A2-GAMMA"/>
    <property type="match status" value="1"/>
</dbReference>
<sequence length="470" mass="53524">MERIKEKIEEDQKDSLPYADPISLIISPGRSDVKCPELLPCYFFDFMVGTSTGGLIAVMLGRLRMSVDDAIKAYWNLGANIFPPRVILPSQRRERLKRAINSVIQSHCLCHQAGGPCVGEQEELRQHDYAEFSDDNYRKNKSTRNLTCKAALVTQRRGGGDSNEVYLFRTYNNTINRPSIQNIPNPKLLDKSKLSIWKACCASTASRKHFGVMVIKDAQYIDGGADNNNPSGIALDEARAVSRSTEPKVAAMISLGCGEKIKPGWLGGSPFTIATLKALTRRVTDTEKTHQNTKKACQQAGTPYFRFNVKPYQRNSGLKKIKMDHCKKKSKKPWWMFGGQMQIPDEKEMPPWYIDLQSEAGSSNDSHDSDVSPGSEPDQQQRSEFDPDKYFYSTYNTIFMETMKYCEVRDVGRHEQEVRVEIDRCAEVLLAYARARHRDHSERWKCFISHPDPRHPQYMTSGYRRNGDEP</sequence>
<evidence type="ECO:0000313" key="7">
    <source>
        <dbReference type="Proteomes" id="UP000775872"/>
    </source>
</evidence>
<protein>
    <recommendedName>
        <fullName evidence="5">PNPLA domain-containing protein</fullName>
    </recommendedName>
</protein>
<dbReference type="InterPro" id="IPR002641">
    <property type="entry name" value="PNPLA_dom"/>
</dbReference>
<dbReference type="Gene3D" id="3.40.1090.10">
    <property type="entry name" value="Cytosolic phospholipase A2 catalytic domain"/>
    <property type="match status" value="1"/>
</dbReference>
<evidence type="ECO:0000313" key="6">
    <source>
        <dbReference type="EMBL" id="CAH0049777.1"/>
    </source>
</evidence>
<feature type="domain" description="PNPLA" evidence="5">
    <location>
        <begin position="40"/>
        <end position="234"/>
    </location>
</feature>
<dbReference type="GO" id="GO:0047499">
    <property type="term" value="F:calcium-independent phospholipase A2 activity"/>
    <property type="evidence" value="ECO:0007669"/>
    <property type="project" value="TreeGrafter"/>
</dbReference>
<dbReference type="GO" id="GO:0016020">
    <property type="term" value="C:membrane"/>
    <property type="evidence" value="ECO:0007669"/>
    <property type="project" value="TreeGrafter"/>
</dbReference>
<keyword evidence="2" id="KW-0442">Lipid degradation</keyword>
<name>A0A9P0EHS8_9HYPO</name>
<evidence type="ECO:0000256" key="3">
    <source>
        <dbReference type="ARBA" id="ARBA00023098"/>
    </source>
</evidence>
<dbReference type="AlphaFoldDB" id="A0A9P0EHS8"/>
<dbReference type="OrthoDB" id="626167at2759"/>
<dbReference type="GO" id="GO:0046486">
    <property type="term" value="P:glycerolipid metabolic process"/>
    <property type="evidence" value="ECO:0007669"/>
    <property type="project" value="UniProtKB-ARBA"/>
</dbReference>
<evidence type="ECO:0000259" key="5">
    <source>
        <dbReference type="Pfam" id="PF01734"/>
    </source>
</evidence>
<dbReference type="GO" id="GO:0019369">
    <property type="term" value="P:arachidonate metabolic process"/>
    <property type="evidence" value="ECO:0007669"/>
    <property type="project" value="TreeGrafter"/>
</dbReference>
<dbReference type="InterPro" id="IPR016035">
    <property type="entry name" value="Acyl_Trfase/lysoPLipase"/>
</dbReference>
<reference evidence="6" key="1">
    <citation type="submission" date="2021-10" db="EMBL/GenBank/DDBJ databases">
        <authorList>
            <person name="Piombo E."/>
        </authorList>
    </citation>
    <scope>NUCLEOTIDE SEQUENCE</scope>
</reference>
<keyword evidence="3" id="KW-0443">Lipid metabolism</keyword>
<dbReference type="Pfam" id="PF01734">
    <property type="entry name" value="Patatin"/>
    <property type="match status" value="1"/>
</dbReference>
<dbReference type="PANTHER" id="PTHR24185">
    <property type="entry name" value="CALCIUM-INDEPENDENT PHOSPHOLIPASE A2-GAMMA"/>
    <property type="match status" value="1"/>
</dbReference>
<feature type="non-terminal residue" evidence="6">
    <location>
        <position position="470"/>
    </location>
</feature>
<dbReference type="SUPFAM" id="SSF52151">
    <property type="entry name" value="FabD/lysophospholipase-like"/>
    <property type="match status" value="1"/>
</dbReference>
<accession>A0A9P0EHS8</accession>
<gene>
    <name evidence="6" type="ORF">CSOL1703_00001735</name>
</gene>
<comment type="caution">
    <text evidence="6">The sequence shown here is derived from an EMBL/GenBank/DDBJ whole genome shotgun (WGS) entry which is preliminary data.</text>
</comment>
<evidence type="ECO:0000256" key="2">
    <source>
        <dbReference type="ARBA" id="ARBA00022963"/>
    </source>
</evidence>
<feature type="region of interest" description="Disordered" evidence="4">
    <location>
        <begin position="357"/>
        <end position="386"/>
    </location>
</feature>